<dbReference type="InterPro" id="IPR012337">
    <property type="entry name" value="RNaseH-like_sf"/>
</dbReference>
<dbReference type="PANTHER" id="PTHR13620:SF121">
    <property type="entry name" value="EMB|CAB82946.1-RELATED"/>
    <property type="match status" value="1"/>
</dbReference>
<reference evidence="3" key="1">
    <citation type="submission" date="2023-05" db="EMBL/GenBank/DDBJ databases">
        <title>Nepenthes gracilis genome sequencing.</title>
        <authorList>
            <person name="Fukushima K."/>
        </authorList>
    </citation>
    <scope>NUCLEOTIDE SEQUENCE</scope>
    <source>
        <strain evidence="3">SING2019-196</strain>
    </source>
</reference>
<dbReference type="InterPro" id="IPR036397">
    <property type="entry name" value="RNaseH_sf"/>
</dbReference>
<dbReference type="GO" id="GO:0005737">
    <property type="term" value="C:cytoplasm"/>
    <property type="evidence" value="ECO:0007669"/>
    <property type="project" value="TreeGrafter"/>
</dbReference>
<protein>
    <recommendedName>
        <fullName evidence="5">3'-5' exonuclease domain-containing protein</fullName>
    </recommendedName>
</protein>
<evidence type="ECO:0000256" key="1">
    <source>
        <dbReference type="ARBA" id="ARBA00022722"/>
    </source>
</evidence>
<accession>A0AAD3Y3N7</accession>
<keyword evidence="2" id="KW-0378">Hydrolase</keyword>
<dbReference type="PANTHER" id="PTHR13620">
    <property type="entry name" value="3-5 EXONUCLEASE"/>
    <property type="match status" value="1"/>
</dbReference>
<keyword evidence="4" id="KW-1185">Reference proteome</keyword>
<sequence>MIPLSILLRTGQYDIQIAEKTVRVVVRDSAVSVSFCVDNGLIPKLAKKSPVVGLDLHSSKNGRGGRSTNSLLVLCIDDYCLVVQLKHVDKIPDNLRRFLADEKICFVGVDIDRKLSRGVPSPLSPLVCKTAVELSHLAARIRKEPSLLNDDIKALAKKVGVAKEVGISDEPADSGGSRDPRDNYEAKVFSGDELEALVFSEKEVKALALDAYVCYNIGRRLVEELLRDSSAPSSCCFFNMSITNIIKKKKCLN</sequence>
<dbReference type="EMBL" id="BSYO01000034">
    <property type="protein sequence ID" value="GMH28063.1"/>
    <property type="molecule type" value="Genomic_DNA"/>
</dbReference>
<dbReference type="Proteomes" id="UP001279734">
    <property type="component" value="Unassembled WGS sequence"/>
</dbReference>
<dbReference type="AlphaFoldDB" id="A0AAD3Y3N7"/>
<dbReference type="GO" id="GO:0005634">
    <property type="term" value="C:nucleus"/>
    <property type="evidence" value="ECO:0007669"/>
    <property type="project" value="TreeGrafter"/>
</dbReference>
<dbReference type="GO" id="GO:0008408">
    <property type="term" value="F:3'-5' exonuclease activity"/>
    <property type="evidence" value="ECO:0007669"/>
    <property type="project" value="TreeGrafter"/>
</dbReference>
<gene>
    <name evidence="3" type="ORF">Nepgr_029906</name>
</gene>
<dbReference type="GO" id="GO:0003676">
    <property type="term" value="F:nucleic acid binding"/>
    <property type="evidence" value="ECO:0007669"/>
    <property type="project" value="InterPro"/>
</dbReference>
<evidence type="ECO:0000256" key="2">
    <source>
        <dbReference type="ARBA" id="ARBA00022801"/>
    </source>
</evidence>
<evidence type="ECO:0000313" key="3">
    <source>
        <dbReference type="EMBL" id="GMH28063.1"/>
    </source>
</evidence>
<dbReference type="InterPro" id="IPR051132">
    <property type="entry name" value="3-5_Exonuclease_domain"/>
</dbReference>
<dbReference type="Gene3D" id="3.30.420.10">
    <property type="entry name" value="Ribonuclease H-like superfamily/Ribonuclease H"/>
    <property type="match status" value="1"/>
</dbReference>
<proteinExistence type="predicted"/>
<name>A0AAD3Y3N7_NEPGR</name>
<comment type="caution">
    <text evidence="3">The sequence shown here is derived from an EMBL/GenBank/DDBJ whole genome shotgun (WGS) entry which is preliminary data.</text>
</comment>
<dbReference type="SUPFAM" id="SSF53098">
    <property type="entry name" value="Ribonuclease H-like"/>
    <property type="match status" value="1"/>
</dbReference>
<organism evidence="3 4">
    <name type="scientific">Nepenthes gracilis</name>
    <name type="common">Slender pitcher plant</name>
    <dbReference type="NCBI Taxonomy" id="150966"/>
    <lineage>
        <taxon>Eukaryota</taxon>
        <taxon>Viridiplantae</taxon>
        <taxon>Streptophyta</taxon>
        <taxon>Embryophyta</taxon>
        <taxon>Tracheophyta</taxon>
        <taxon>Spermatophyta</taxon>
        <taxon>Magnoliopsida</taxon>
        <taxon>eudicotyledons</taxon>
        <taxon>Gunneridae</taxon>
        <taxon>Pentapetalae</taxon>
        <taxon>Caryophyllales</taxon>
        <taxon>Nepenthaceae</taxon>
        <taxon>Nepenthes</taxon>
    </lineage>
</organism>
<evidence type="ECO:0008006" key="5">
    <source>
        <dbReference type="Google" id="ProtNLM"/>
    </source>
</evidence>
<keyword evidence="1" id="KW-0540">Nuclease</keyword>
<evidence type="ECO:0000313" key="4">
    <source>
        <dbReference type="Proteomes" id="UP001279734"/>
    </source>
</evidence>